<comment type="caution">
    <text evidence="1">The sequence shown here is derived from an EMBL/GenBank/DDBJ whole genome shotgun (WGS) entry which is preliminary data.</text>
</comment>
<evidence type="ECO:0000313" key="1">
    <source>
        <dbReference type="EMBL" id="MFM9327917.1"/>
    </source>
</evidence>
<dbReference type="Proteomes" id="UP001631969">
    <property type="component" value="Unassembled WGS sequence"/>
</dbReference>
<gene>
    <name evidence="1" type="primary">eis</name>
    <name evidence="1" type="ORF">ACI1P1_06315</name>
</gene>
<protein>
    <submittedName>
        <fullName evidence="1">Enhanced intracellular survival protein Eis</fullName>
        <ecNumber evidence="1">2.3.1.-</ecNumber>
    </submittedName>
</protein>
<reference evidence="1" key="1">
    <citation type="submission" date="2024-12" db="EMBL/GenBank/DDBJ databases">
        <authorList>
            <person name="Wu N."/>
        </authorList>
    </citation>
    <scope>NUCLEOTIDE SEQUENCE</scope>
    <source>
        <strain evidence="1">P15</strain>
    </source>
</reference>
<keyword evidence="1" id="KW-0012">Acyltransferase</keyword>
<sequence length="399" mass="44948">MRQIRQMQEDEREEYSRLSSFAFQYTLTPEERAKRAATLMPSENWGCYGEDGLEAKLMLLPMEIYVGGRPLAMGGIAAVATWPEKRRGGRVADLLTHSLRVMKEQGQTISMLHPFKFEFYRRFGWEANTEYKKYELAPHQLPRFPAASGRIKRTVDLEVLAPVYEAYATRHNGMMVRTRKWWVEGVLARKNQGGLGAVYCDRDGRATGYMLYKVADSILTIQEWVALDGEAYRGLWNFVADHDSMLGSQGKVVLKMAHPADRLASLLKDPRISHETVPYSMARLVDAEAFLNGYAFRPGAAGELKLHIRDEQAPWNEGSYTVRTEEQGPGPKVRRGPIGGESAEGEGLSCGIGILTSMLLGYERPSFWYEHGLLTGDPSQLELLEAALPDGQPFLLDFF</sequence>
<keyword evidence="1" id="KW-0808">Transferase</keyword>
<dbReference type="EC" id="2.3.1.-" evidence="1"/>
<dbReference type="EMBL" id="JBJURJ010000003">
    <property type="protein sequence ID" value="MFM9327917.1"/>
    <property type="molecule type" value="Genomic_DNA"/>
</dbReference>
<keyword evidence="2" id="KW-1185">Reference proteome</keyword>
<accession>A0ACC7NXZ0</accession>
<proteinExistence type="predicted"/>
<evidence type="ECO:0000313" key="2">
    <source>
        <dbReference type="Proteomes" id="UP001631969"/>
    </source>
</evidence>
<organism evidence="1 2">
    <name type="scientific">Paenibacillus mesotrionivorans</name>
    <dbReference type="NCBI Taxonomy" id="3160968"/>
    <lineage>
        <taxon>Bacteria</taxon>
        <taxon>Bacillati</taxon>
        <taxon>Bacillota</taxon>
        <taxon>Bacilli</taxon>
        <taxon>Bacillales</taxon>
        <taxon>Paenibacillaceae</taxon>
        <taxon>Paenibacillus</taxon>
    </lineage>
</organism>
<name>A0ACC7NXZ0_9BACL</name>